<evidence type="ECO:0000256" key="8">
    <source>
        <dbReference type="SAM" id="Phobius"/>
    </source>
</evidence>
<proteinExistence type="inferred from homology"/>
<dbReference type="InterPro" id="IPR003400">
    <property type="entry name" value="ExbD"/>
</dbReference>
<dbReference type="Pfam" id="PF02472">
    <property type="entry name" value="ExbD"/>
    <property type="match status" value="1"/>
</dbReference>
<evidence type="ECO:0000256" key="4">
    <source>
        <dbReference type="ARBA" id="ARBA00022692"/>
    </source>
</evidence>
<gene>
    <name evidence="9" type="ORF">LVJ94_44105</name>
</gene>
<dbReference type="PANTHER" id="PTHR30558">
    <property type="entry name" value="EXBD MEMBRANE COMPONENT OF PMF-DRIVEN MACROMOLECULE IMPORT SYSTEM"/>
    <property type="match status" value="1"/>
</dbReference>
<name>A0ABZ2KYX3_9BACT</name>
<organism evidence="9 10">
    <name type="scientific">Pendulispora rubella</name>
    <dbReference type="NCBI Taxonomy" id="2741070"/>
    <lineage>
        <taxon>Bacteria</taxon>
        <taxon>Pseudomonadati</taxon>
        <taxon>Myxococcota</taxon>
        <taxon>Myxococcia</taxon>
        <taxon>Myxococcales</taxon>
        <taxon>Sorangiineae</taxon>
        <taxon>Pendulisporaceae</taxon>
        <taxon>Pendulispora</taxon>
    </lineage>
</organism>
<keyword evidence="7" id="KW-0813">Transport</keyword>
<protein>
    <submittedName>
        <fullName evidence="9">Biopolymer transporter ExbD</fullName>
    </submittedName>
</protein>
<reference evidence="9" key="1">
    <citation type="submission" date="2021-12" db="EMBL/GenBank/DDBJ databases">
        <title>Discovery of the Pendulisporaceae a myxobacterial family with distinct sporulation behavior and unique specialized metabolism.</title>
        <authorList>
            <person name="Garcia R."/>
            <person name="Popoff A."/>
            <person name="Bader C.D."/>
            <person name="Loehr J."/>
            <person name="Walesch S."/>
            <person name="Walt C."/>
            <person name="Boldt J."/>
            <person name="Bunk B."/>
            <person name="Haeckl F.J.F.P.J."/>
            <person name="Gunesch A.P."/>
            <person name="Birkelbach J."/>
            <person name="Nuebel U."/>
            <person name="Pietschmann T."/>
            <person name="Bach T."/>
            <person name="Mueller R."/>
        </authorList>
    </citation>
    <scope>NUCLEOTIDE SEQUENCE</scope>
    <source>
        <strain evidence="9">MSr11367</strain>
    </source>
</reference>
<evidence type="ECO:0000313" key="9">
    <source>
        <dbReference type="EMBL" id="WXB03879.1"/>
    </source>
</evidence>
<keyword evidence="5 8" id="KW-1133">Transmembrane helix</keyword>
<evidence type="ECO:0000256" key="5">
    <source>
        <dbReference type="ARBA" id="ARBA00022989"/>
    </source>
</evidence>
<evidence type="ECO:0000256" key="1">
    <source>
        <dbReference type="ARBA" id="ARBA00004162"/>
    </source>
</evidence>
<evidence type="ECO:0000256" key="3">
    <source>
        <dbReference type="ARBA" id="ARBA00022475"/>
    </source>
</evidence>
<feature type="transmembrane region" description="Helical" evidence="8">
    <location>
        <begin position="20"/>
        <end position="39"/>
    </location>
</feature>
<keyword evidence="7" id="KW-0653">Protein transport</keyword>
<dbReference type="PANTHER" id="PTHR30558:SF7">
    <property type="entry name" value="TOL-PAL SYSTEM PROTEIN TOLR"/>
    <property type="match status" value="1"/>
</dbReference>
<dbReference type="EMBL" id="CP089983">
    <property type="protein sequence ID" value="WXB03879.1"/>
    <property type="molecule type" value="Genomic_DNA"/>
</dbReference>
<evidence type="ECO:0000256" key="6">
    <source>
        <dbReference type="ARBA" id="ARBA00023136"/>
    </source>
</evidence>
<dbReference type="Proteomes" id="UP001374803">
    <property type="component" value="Chromosome"/>
</dbReference>
<keyword evidence="4 7" id="KW-0812">Transmembrane</keyword>
<accession>A0ABZ2KYX3</accession>
<evidence type="ECO:0000313" key="10">
    <source>
        <dbReference type="Proteomes" id="UP001374803"/>
    </source>
</evidence>
<keyword evidence="3" id="KW-1003">Cell membrane</keyword>
<evidence type="ECO:0000256" key="7">
    <source>
        <dbReference type="RuleBase" id="RU003879"/>
    </source>
</evidence>
<keyword evidence="10" id="KW-1185">Reference proteome</keyword>
<comment type="similarity">
    <text evidence="2 7">Belongs to the ExbD/TolR family.</text>
</comment>
<sequence>MAGAIHGEEGPLAGINVTPLVDVVLVLLIVLMVTANFLASQSIPLDLPKAVVAADGRNTHARVVKVMDILREEKIVHFAD</sequence>
<comment type="subcellular location">
    <subcellularLocation>
        <location evidence="1">Cell membrane</location>
        <topology evidence="1">Single-pass membrane protein</topology>
    </subcellularLocation>
    <subcellularLocation>
        <location evidence="7">Cell membrane</location>
        <topology evidence="7">Single-pass type II membrane protein</topology>
    </subcellularLocation>
</comment>
<evidence type="ECO:0000256" key="2">
    <source>
        <dbReference type="ARBA" id="ARBA00005811"/>
    </source>
</evidence>
<dbReference type="RefSeq" id="WP_394833514.1">
    <property type="nucleotide sequence ID" value="NZ_CP089929.1"/>
</dbReference>
<keyword evidence="6 8" id="KW-0472">Membrane</keyword>